<dbReference type="Proteomes" id="UP001432209">
    <property type="component" value="Chromosome"/>
</dbReference>
<name>A0ABZ2A126_STRNV</name>
<proteinExistence type="predicted"/>
<reference evidence="1" key="1">
    <citation type="submission" date="2022-10" db="EMBL/GenBank/DDBJ databases">
        <title>The complete genomes of actinobacterial strains from the NBC collection.</title>
        <authorList>
            <person name="Joergensen T.S."/>
            <person name="Alvarez Arevalo M."/>
            <person name="Sterndorff E.B."/>
            <person name="Faurdal D."/>
            <person name="Vuksanovic O."/>
            <person name="Mourched A.-S."/>
            <person name="Charusanti P."/>
            <person name="Shaw S."/>
            <person name="Blin K."/>
            <person name="Weber T."/>
        </authorList>
    </citation>
    <scope>NUCLEOTIDE SEQUENCE</scope>
    <source>
        <strain evidence="1">NBC_01432</strain>
    </source>
</reference>
<accession>A0ABZ2A126</accession>
<evidence type="ECO:0000313" key="1">
    <source>
        <dbReference type="EMBL" id="WUX52006.1"/>
    </source>
</evidence>
<organism evidence="1 2">
    <name type="scientific">Streptomyces niveus</name>
    <name type="common">Streptomyces spheroides</name>
    <dbReference type="NCBI Taxonomy" id="193462"/>
    <lineage>
        <taxon>Bacteria</taxon>
        <taxon>Bacillati</taxon>
        <taxon>Actinomycetota</taxon>
        <taxon>Actinomycetes</taxon>
        <taxon>Kitasatosporales</taxon>
        <taxon>Streptomycetaceae</taxon>
        <taxon>Streptomyces</taxon>
    </lineage>
</organism>
<protein>
    <submittedName>
        <fullName evidence="1">Uncharacterized protein</fullName>
    </submittedName>
</protein>
<sequence>MMQAETKKSLIVVAVCIVLAVGGFFGYQQIFTKGIDRLPAKPCAGAVDRSIVADALPAARTAEERGKITTTSASNQFTFWCYVSAGDSIISGEAESGFATEEGWRESYSSKVDGDPVSVSAGEVKVIALDNLASVYIPCTPPRQAEYKVERTHSLVSDVRTIGESRVQGVALRQALMDFAYQLTKHAYRVGKCKDARDFPDELPRIQTD</sequence>
<gene>
    <name evidence="1" type="ORF">OG442_10955</name>
</gene>
<keyword evidence="2" id="KW-1185">Reference proteome</keyword>
<evidence type="ECO:0000313" key="2">
    <source>
        <dbReference type="Proteomes" id="UP001432209"/>
    </source>
</evidence>
<dbReference type="RefSeq" id="WP_329075694.1">
    <property type="nucleotide sequence ID" value="NZ_CP109495.1"/>
</dbReference>
<dbReference type="EMBL" id="CP109495">
    <property type="protein sequence ID" value="WUX52006.1"/>
    <property type="molecule type" value="Genomic_DNA"/>
</dbReference>